<keyword evidence="3" id="KW-1185">Reference proteome</keyword>
<dbReference type="InterPro" id="IPR006336">
    <property type="entry name" value="GCS2"/>
</dbReference>
<dbReference type="GO" id="GO:0016879">
    <property type="term" value="F:ligase activity, forming carbon-nitrogen bonds"/>
    <property type="evidence" value="ECO:0007669"/>
    <property type="project" value="TreeGrafter"/>
</dbReference>
<dbReference type="Proteomes" id="UP000557772">
    <property type="component" value="Unassembled WGS sequence"/>
</dbReference>
<gene>
    <name evidence="2" type="ORF">HJ588_16780</name>
</gene>
<dbReference type="PANTHER" id="PTHR36510">
    <property type="entry name" value="GLUTAMATE--CYSTEINE LIGASE 2-RELATED"/>
    <property type="match status" value="1"/>
</dbReference>
<organism evidence="2 3">
    <name type="scientific">Flexivirga aerilata</name>
    <dbReference type="NCBI Taxonomy" id="1656889"/>
    <lineage>
        <taxon>Bacteria</taxon>
        <taxon>Bacillati</taxon>
        <taxon>Actinomycetota</taxon>
        <taxon>Actinomycetes</taxon>
        <taxon>Micrococcales</taxon>
        <taxon>Dermacoccaceae</taxon>
        <taxon>Flexivirga</taxon>
    </lineage>
</organism>
<evidence type="ECO:0000313" key="2">
    <source>
        <dbReference type="EMBL" id="NNG40915.1"/>
    </source>
</evidence>
<dbReference type="Pfam" id="PF04107">
    <property type="entry name" value="GCS2"/>
    <property type="match status" value="1"/>
</dbReference>
<keyword evidence="2" id="KW-0436">Ligase</keyword>
<dbReference type="InterPro" id="IPR050141">
    <property type="entry name" value="GCL_type2/YbdK_subfam"/>
</dbReference>
<dbReference type="SUPFAM" id="SSF55931">
    <property type="entry name" value="Glutamine synthetase/guanido kinase"/>
    <property type="match status" value="1"/>
</dbReference>
<name>A0A849AKH7_9MICO</name>
<sequence>MGEDVSATSYTREQRQRYREKVRQDLDVFERMLTTHSFEFERQLTGMEVELNLVDDDLQPTMSNARVLESIADEDYQTELGQYNIELNVSPRPMPGDSALQLESDLRASLNRAEKLANDAGAQIAMIGILPTLMPEHFSTEWMSANARYAALNEAIFAARGEDIFIDIEGAGGERLAMYADSIAPESACTSVQLHLQVQPHRFADYWNAAQAISGLQLAIGANSPYFFGKELWHESRVPLFGQATDTRAIELKNQGVRPRVWFGERWITSIFDLFEENVRYFPALLPESSDEDPVAVFESGQAPKLSELRLHNGTVYRWNRPIYDIVDGKPHLRVENRVLPAGPTIIDGMANSAFYYGVARMLADSDRPIWTRMSFSAAEDNFESCARRGIDAKVYWPGFGEVQADELVLRHLLPLAHDGLEQWGVAQSVRDRYLGVIEDRCRAGVNGATWQIDCVKALEAQGKDRASALSGMLERYLEQMHGGEPVHTWSLLG</sequence>
<dbReference type="Gene3D" id="3.30.590.20">
    <property type="match status" value="1"/>
</dbReference>
<proteinExistence type="predicted"/>
<protein>
    <submittedName>
        <fullName evidence="2">Glutamate--cysteine ligase</fullName>
    </submittedName>
</protein>
<reference evidence="2 3" key="1">
    <citation type="submission" date="2020-05" db="EMBL/GenBank/DDBJ databases">
        <title>Flexivirga sp. ID2601S isolated from air conditioner.</title>
        <authorList>
            <person name="Kim D.H."/>
        </authorList>
    </citation>
    <scope>NUCLEOTIDE SEQUENCE [LARGE SCALE GENOMIC DNA]</scope>
    <source>
        <strain evidence="2 3">ID2601S</strain>
    </source>
</reference>
<dbReference type="PIRSF" id="PIRSF012666">
    <property type="entry name" value="UCP012666"/>
    <property type="match status" value="1"/>
</dbReference>
<dbReference type="RefSeq" id="WP_171157741.1">
    <property type="nucleotide sequence ID" value="NZ_JABENB010000003.1"/>
</dbReference>
<comment type="catalytic activity">
    <reaction evidence="1">
        <text>L-cysteine + L-glutamate + ATP = gamma-L-glutamyl-L-cysteine + ADP + phosphate + H(+)</text>
        <dbReference type="Rhea" id="RHEA:13285"/>
        <dbReference type="ChEBI" id="CHEBI:15378"/>
        <dbReference type="ChEBI" id="CHEBI:29985"/>
        <dbReference type="ChEBI" id="CHEBI:30616"/>
        <dbReference type="ChEBI" id="CHEBI:35235"/>
        <dbReference type="ChEBI" id="CHEBI:43474"/>
        <dbReference type="ChEBI" id="CHEBI:58173"/>
        <dbReference type="ChEBI" id="CHEBI:456216"/>
        <dbReference type="EC" id="6.3.2.2"/>
    </reaction>
</comment>
<dbReference type="InterPro" id="IPR016602">
    <property type="entry name" value="UCP012666"/>
</dbReference>
<dbReference type="PANTHER" id="PTHR36510:SF3">
    <property type="entry name" value="CONSERVED PROTEIN"/>
    <property type="match status" value="1"/>
</dbReference>
<dbReference type="EMBL" id="JABENB010000003">
    <property type="protein sequence ID" value="NNG40915.1"/>
    <property type="molecule type" value="Genomic_DNA"/>
</dbReference>
<evidence type="ECO:0000313" key="3">
    <source>
        <dbReference type="Proteomes" id="UP000557772"/>
    </source>
</evidence>
<accession>A0A849AKH7</accession>
<comment type="caution">
    <text evidence="2">The sequence shown here is derived from an EMBL/GenBank/DDBJ whole genome shotgun (WGS) entry which is preliminary data.</text>
</comment>
<dbReference type="InterPro" id="IPR014746">
    <property type="entry name" value="Gln_synth/guanido_kin_cat_dom"/>
</dbReference>
<evidence type="ECO:0000256" key="1">
    <source>
        <dbReference type="ARBA" id="ARBA00048819"/>
    </source>
</evidence>
<dbReference type="AlphaFoldDB" id="A0A849AKH7"/>